<feature type="coiled-coil region" evidence="1">
    <location>
        <begin position="514"/>
        <end position="544"/>
    </location>
</feature>
<evidence type="ECO:0000256" key="3">
    <source>
        <dbReference type="SAM" id="Phobius"/>
    </source>
</evidence>
<keyword evidence="3" id="KW-0472">Membrane</keyword>
<keyword evidence="1" id="KW-0175">Coiled coil</keyword>
<feature type="compositionally biased region" description="Acidic residues" evidence="2">
    <location>
        <begin position="637"/>
        <end position="647"/>
    </location>
</feature>
<gene>
    <name evidence="4" type="ORF">NSA23_07380</name>
</gene>
<proteinExistence type="predicted"/>
<accession>A0A9X2MFB5</accession>
<dbReference type="AlphaFoldDB" id="A0A9X2MFB5"/>
<keyword evidence="5" id="KW-1185">Reference proteome</keyword>
<evidence type="ECO:0000256" key="2">
    <source>
        <dbReference type="SAM" id="MobiDB-lite"/>
    </source>
</evidence>
<dbReference type="Gene3D" id="1.50.10.20">
    <property type="match status" value="1"/>
</dbReference>
<dbReference type="InterPro" id="IPR008930">
    <property type="entry name" value="Terpenoid_cyclase/PrenylTrfase"/>
</dbReference>
<dbReference type="Proteomes" id="UP001142078">
    <property type="component" value="Unassembled WGS sequence"/>
</dbReference>
<keyword evidence="3" id="KW-0812">Transmembrane</keyword>
<reference evidence="4" key="1">
    <citation type="submission" date="2022-07" db="EMBL/GenBank/DDBJ databases">
        <title>Enhanced cultured diversity of the mouse gut microbiota enables custom-made synthetic communities.</title>
        <authorList>
            <person name="Afrizal A."/>
        </authorList>
    </citation>
    <scope>NUCLEOTIDE SEQUENCE</scope>
    <source>
        <strain evidence="4">DSM 29482</strain>
    </source>
</reference>
<dbReference type="RefSeq" id="WP_050069864.1">
    <property type="nucleotide sequence ID" value="NZ_CABKTM010000049.1"/>
</dbReference>
<comment type="caution">
    <text evidence="4">The sequence shown here is derived from an EMBL/GenBank/DDBJ whole genome shotgun (WGS) entry which is preliminary data.</text>
</comment>
<sequence length="647" mass="73792">MKNNIFKIRYRFISGLLSVLILINVFTSVSYGEERSRDYNTEELLEVIEGIINWKKSDIGVNKEEYLLNNKFLENAGDSAGDWYPIGIGRIGYPDDYDAYLAVILDRISHRYFEDDKLSDTKATELHRISLAILSMGGDPTNIGKDKKGKPINLIADGTYNRKKTKSLGVQGINGWIWGLITLDSMRYVVPEDSSYTRDEIIEEIIKKQLSDGGFSLEGGESDTDITAMAIQALAPYYNSEQVYTYTQKATKKKVSKTVRQVVDEALETLSKFQLDDGDFESWGAENSESTAQVLVTLSTLGVDPINDKRFIKNGNTLLDGIMKYKMEDGGFLHSKTYDSENPSSKPDESNSMASEQVLYSFASLCRYNNGFRSLYDFRDEMDEKTKSQVNSVKKSIDNLSEGDVEKVKEVFSEYLKIPISERSYVYNYYKLSDTMKSLGIENTSEPIAANIGVNKNGNGTITPIFDESEEFSSSALFTKEDVKKVENLPDKLTTEHYVEVVKLIKKLEKATNKDEYIHLLDELNDKKREIEKIKAEIESLNDEILDKLYPFNDLSIKDKKNVDEIVSRFNKLSSYDKKKVLRYEDVIKSKTQIDNLIRARIIAIVIIIVVGILAFVVGSRMKKRKKERMKQKMSLFDDEEFSDEEE</sequence>
<dbReference type="EMBL" id="JANJZL010000004">
    <property type="protein sequence ID" value="MCR2043942.1"/>
    <property type="molecule type" value="Genomic_DNA"/>
</dbReference>
<feature type="transmembrane region" description="Helical" evidence="3">
    <location>
        <begin position="598"/>
        <end position="619"/>
    </location>
</feature>
<dbReference type="OrthoDB" id="411361at2"/>
<feature type="region of interest" description="Disordered" evidence="2">
    <location>
        <begin position="628"/>
        <end position="647"/>
    </location>
</feature>
<evidence type="ECO:0000313" key="5">
    <source>
        <dbReference type="Proteomes" id="UP001142078"/>
    </source>
</evidence>
<dbReference type="SUPFAM" id="SSF48239">
    <property type="entry name" value="Terpenoid cyclases/Protein prenyltransferases"/>
    <property type="match status" value="1"/>
</dbReference>
<evidence type="ECO:0000313" key="4">
    <source>
        <dbReference type="EMBL" id="MCR2043942.1"/>
    </source>
</evidence>
<keyword evidence="3" id="KW-1133">Transmembrane helix</keyword>
<evidence type="ECO:0000256" key="1">
    <source>
        <dbReference type="SAM" id="Coils"/>
    </source>
</evidence>
<protein>
    <submittedName>
        <fullName evidence="4">Terpene cyclase/mutase family protein</fullName>
    </submittedName>
</protein>
<organism evidence="4 5">
    <name type="scientific">Anaerosalibacter massiliensis</name>
    <dbReference type="NCBI Taxonomy" id="1347392"/>
    <lineage>
        <taxon>Bacteria</taxon>
        <taxon>Bacillati</taxon>
        <taxon>Bacillota</taxon>
        <taxon>Tissierellia</taxon>
        <taxon>Tissierellales</taxon>
        <taxon>Sporanaerobacteraceae</taxon>
        <taxon>Anaerosalibacter</taxon>
    </lineage>
</organism>
<name>A0A9X2MFB5_9FIRM</name>
<dbReference type="CDD" id="cd00688">
    <property type="entry name" value="ISOPREN_C2_like"/>
    <property type="match status" value="1"/>
</dbReference>